<sequence length="301" mass="33200">MASSRSCLRPILSSSRQSRTICAQRPSTPRPHTLPTNHQRPSTSNSSSSRQFHVSTSPAINRPLQQVQQQPVPPQINTPPTGYRMNKVTRPFVPVATHMRVPYAVNTSLDVLNEMYNKLLGEGGANALPDDIKWQCVTHKSFDHGLQPYNTKLSFYGRRIAYLHTTLSMIHQPVVPAPQADAAIATNTGPTISNDPTLKLPVIAKRNPINRVSYMSVHNHLNSTNLYGIAQASGMIPCLRWKPRNPANLTDSGVIKVAEDTIMAIVGALALQKGGDAARRVMEERILSAARTVTRITEERH</sequence>
<feature type="domain" description="RNase III" evidence="2">
    <location>
        <begin position="130"/>
        <end position="288"/>
    </location>
</feature>
<feature type="compositionally biased region" description="Polar residues" evidence="1">
    <location>
        <begin position="50"/>
        <end position="59"/>
    </location>
</feature>
<dbReference type="GO" id="GO:0004525">
    <property type="term" value="F:ribonuclease III activity"/>
    <property type="evidence" value="ECO:0007669"/>
    <property type="project" value="InterPro"/>
</dbReference>
<dbReference type="AlphaFoldDB" id="A0AAV9U0R7"/>
<evidence type="ECO:0000313" key="4">
    <source>
        <dbReference type="Proteomes" id="UP001373714"/>
    </source>
</evidence>
<evidence type="ECO:0000259" key="2">
    <source>
        <dbReference type="Pfam" id="PF14622"/>
    </source>
</evidence>
<dbReference type="InterPro" id="IPR036389">
    <property type="entry name" value="RNase_III_sf"/>
</dbReference>
<name>A0AAV9U0R7_9PEZI</name>
<dbReference type="Proteomes" id="UP001373714">
    <property type="component" value="Unassembled WGS sequence"/>
</dbReference>
<dbReference type="GO" id="GO:0032543">
    <property type="term" value="P:mitochondrial translation"/>
    <property type="evidence" value="ECO:0007669"/>
    <property type="project" value="InterPro"/>
</dbReference>
<evidence type="ECO:0000313" key="3">
    <source>
        <dbReference type="EMBL" id="KAK6333739.1"/>
    </source>
</evidence>
<dbReference type="SUPFAM" id="SSF69065">
    <property type="entry name" value="RNase III domain-like"/>
    <property type="match status" value="1"/>
</dbReference>
<dbReference type="PANTHER" id="PTHR28160:SF1">
    <property type="entry name" value="LARGE RIBOSOMAL SUBUNIT PROTEIN ML57"/>
    <property type="match status" value="1"/>
</dbReference>
<protein>
    <recommendedName>
        <fullName evidence="2">RNase III domain-containing protein</fullName>
    </recommendedName>
</protein>
<evidence type="ECO:0000256" key="1">
    <source>
        <dbReference type="SAM" id="MobiDB-lite"/>
    </source>
</evidence>
<organism evidence="3 4">
    <name type="scientific">Orbilia blumenaviensis</name>
    <dbReference type="NCBI Taxonomy" id="1796055"/>
    <lineage>
        <taxon>Eukaryota</taxon>
        <taxon>Fungi</taxon>
        <taxon>Dikarya</taxon>
        <taxon>Ascomycota</taxon>
        <taxon>Pezizomycotina</taxon>
        <taxon>Orbiliomycetes</taxon>
        <taxon>Orbiliales</taxon>
        <taxon>Orbiliaceae</taxon>
        <taxon>Orbilia</taxon>
    </lineage>
</organism>
<feature type="compositionally biased region" description="Polar residues" evidence="1">
    <location>
        <begin position="1"/>
        <end position="27"/>
    </location>
</feature>
<dbReference type="GO" id="GO:0005762">
    <property type="term" value="C:mitochondrial large ribosomal subunit"/>
    <property type="evidence" value="ECO:0007669"/>
    <property type="project" value="InterPro"/>
</dbReference>
<gene>
    <name evidence="3" type="ORF">TWF730_003922</name>
</gene>
<reference evidence="3 4" key="1">
    <citation type="submission" date="2019-10" db="EMBL/GenBank/DDBJ databases">
        <authorList>
            <person name="Palmer J.M."/>
        </authorList>
    </citation>
    <scope>NUCLEOTIDE SEQUENCE [LARGE SCALE GENOMIC DNA]</scope>
    <source>
        <strain evidence="3 4">TWF730</strain>
    </source>
</reference>
<dbReference type="PANTHER" id="PTHR28160">
    <property type="entry name" value="54S RIBOSOMAL PROTEIN L15, MITOCHONDRIAL"/>
    <property type="match status" value="1"/>
</dbReference>
<dbReference type="EMBL" id="JAVHNS010000016">
    <property type="protein sequence ID" value="KAK6333739.1"/>
    <property type="molecule type" value="Genomic_DNA"/>
</dbReference>
<dbReference type="GO" id="GO:0006396">
    <property type="term" value="P:RNA processing"/>
    <property type="evidence" value="ECO:0007669"/>
    <property type="project" value="InterPro"/>
</dbReference>
<accession>A0AAV9U0R7</accession>
<dbReference type="Gene3D" id="1.10.1520.10">
    <property type="entry name" value="Ribonuclease III domain"/>
    <property type="match status" value="1"/>
</dbReference>
<dbReference type="Pfam" id="PF14622">
    <property type="entry name" value="Ribonucleas_3_3"/>
    <property type="match status" value="1"/>
</dbReference>
<keyword evidence="4" id="KW-1185">Reference proteome</keyword>
<feature type="region of interest" description="Disordered" evidence="1">
    <location>
        <begin position="1"/>
        <end position="85"/>
    </location>
</feature>
<comment type="caution">
    <text evidence="3">The sequence shown here is derived from an EMBL/GenBank/DDBJ whole genome shotgun (WGS) entry which is preliminary data.</text>
</comment>
<proteinExistence type="predicted"/>
<dbReference type="InterPro" id="IPR000999">
    <property type="entry name" value="RNase_III_dom"/>
</dbReference>
<dbReference type="InterPro" id="IPR040030">
    <property type="entry name" value="Ribosomal_mL57"/>
</dbReference>
<dbReference type="GO" id="GO:0003735">
    <property type="term" value="F:structural constituent of ribosome"/>
    <property type="evidence" value="ECO:0007669"/>
    <property type="project" value="InterPro"/>
</dbReference>